<dbReference type="AlphaFoldDB" id="A0A915PKB0"/>
<name>A0A915PKB0_9BILA</name>
<reference evidence="3" key="1">
    <citation type="submission" date="2022-11" db="UniProtKB">
        <authorList>
            <consortium name="WormBaseParasite"/>
        </authorList>
    </citation>
    <scope>IDENTIFICATION</scope>
</reference>
<dbReference type="Proteomes" id="UP000887581">
    <property type="component" value="Unplaced"/>
</dbReference>
<feature type="region of interest" description="Disordered" evidence="1">
    <location>
        <begin position="93"/>
        <end position="113"/>
    </location>
</feature>
<evidence type="ECO:0000256" key="1">
    <source>
        <dbReference type="SAM" id="MobiDB-lite"/>
    </source>
</evidence>
<accession>A0A915PKB0</accession>
<sequence length="113" mass="12884">MNDRYLSISTAFITVINRKSDTSNGEIWDHYSSSRATKEDCYEGRFCCFGVCAKTCNVKKRPTAKCRKFQHCARNEYCKRGFCALLPGEDQIPTRSPDDGGQHPVYPVFPTYP</sequence>
<dbReference type="WBParaSite" id="sdigi.contig22.g1868.t1">
    <property type="protein sequence ID" value="sdigi.contig22.g1868.t1"/>
    <property type="gene ID" value="sdigi.contig22.g1868"/>
</dbReference>
<keyword evidence="2" id="KW-1185">Reference proteome</keyword>
<evidence type="ECO:0000313" key="2">
    <source>
        <dbReference type="Proteomes" id="UP000887581"/>
    </source>
</evidence>
<organism evidence="2 3">
    <name type="scientific">Setaria digitata</name>
    <dbReference type="NCBI Taxonomy" id="48799"/>
    <lineage>
        <taxon>Eukaryota</taxon>
        <taxon>Metazoa</taxon>
        <taxon>Ecdysozoa</taxon>
        <taxon>Nematoda</taxon>
        <taxon>Chromadorea</taxon>
        <taxon>Rhabditida</taxon>
        <taxon>Spirurina</taxon>
        <taxon>Spiruromorpha</taxon>
        <taxon>Filarioidea</taxon>
        <taxon>Setariidae</taxon>
        <taxon>Setaria</taxon>
    </lineage>
</organism>
<evidence type="ECO:0000313" key="3">
    <source>
        <dbReference type="WBParaSite" id="sdigi.contig22.g1868.t1"/>
    </source>
</evidence>
<proteinExistence type="predicted"/>
<protein>
    <submittedName>
        <fullName evidence="3">Uncharacterized protein</fullName>
    </submittedName>
</protein>